<dbReference type="PANTHER" id="PTHR35596">
    <property type="entry name" value="DUF2263 DOMAIN-CONTAINING PROTEIN"/>
    <property type="match status" value="1"/>
</dbReference>
<name>A0A4R6Z6N8_9GAMM</name>
<reference evidence="2 3" key="1">
    <citation type="submission" date="2019-03" db="EMBL/GenBank/DDBJ databases">
        <title>Genomic Encyclopedia of Type Strains, Phase IV (KMG-IV): sequencing the most valuable type-strain genomes for metagenomic binning, comparative biology and taxonomic classification.</title>
        <authorList>
            <person name="Goeker M."/>
        </authorList>
    </citation>
    <scope>NUCLEOTIDE SEQUENCE [LARGE SCALE GENOMIC DNA]</scope>
    <source>
        <strain evidence="2 3">DSM 21667</strain>
    </source>
</reference>
<proteinExistence type="predicted"/>
<dbReference type="Pfam" id="PF10021">
    <property type="entry name" value="PARG_cat_microb"/>
    <property type="match status" value="1"/>
</dbReference>
<sequence>MNRQQRLDIAAETVRIVETGHYTAANGRRNDIAADVAACVAATQLFQPADLQSVQARMLAEPATATAIRIEVVNETTLEGVAALLAQGDAPLAALNFASARQPGGGFLSGAQAQEESLARSSALYASLQRAPQYYEQHRRSPSLLYTDAMILSPQCPVFRDDAGHLLPQAQRVSFITAAAPNAGAIADNRPDELPLIAATLQRRAAYVLALAAAQGYRRLVLGAWGCGVFRNDPQQVAGVFAQLLQGPARPGAGVSRRCASRCWTHRRQSQPCARSKAHSAAVHEQHGNLRPSMPPWQGFAARKTAMRLTVAATLLLGMASASAQSTKWTEKSVPDPILPGAKCEVAMPGTFGSAIYEAPSKFDQVFWPITSPDGIWFCRQSGFAAFVGDFDGIDVEQRSAIAGFLASSYKAQRRRPELAELLTLLEGCYVQRRLAPRQQITVLRALAYQHEQMGNLSAAESRRSEALDLILEQLEGDALEPPQRLEYLFVASVYSRWFRENGESANFLKQLRDALKHADAAVPESYAKYLRELVKDVPRVRAGGRLAPGSD</sequence>
<evidence type="ECO:0000313" key="3">
    <source>
        <dbReference type="Proteomes" id="UP000295293"/>
    </source>
</evidence>
<comment type="caution">
    <text evidence="2">The sequence shown here is derived from an EMBL/GenBank/DDBJ whole genome shotgun (WGS) entry which is preliminary data.</text>
</comment>
<protein>
    <submittedName>
        <fullName evidence="2">Uncharacterized protein (TIGR02452 family)</fullName>
    </submittedName>
</protein>
<accession>A0A4R6Z6N8</accession>
<dbReference type="PANTHER" id="PTHR35596:SF1">
    <property type="entry name" value="MICROBIAL-TYPE PARG CATALYTIC DOMAIN-CONTAINING PROTEIN"/>
    <property type="match status" value="1"/>
</dbReference>
<dbReference type="RefSeq" id="WP_208113497.1">
    <property type="nucleotide sequence ID" value="NZ_SNZH01000002.1"/>
</dbReference>
<evidence type="ECO:0000259" key="1">
    <source>
        <dbReference type="Pfam" id="PF10021"/>
    </source>
</evidence>
<dbReference type="InterPro" id="IPR012664">
    <property type="entry name" value="CHP02452"/>
</dbReference>
<keyword evidence="3" id="KW-1185">Reference proteome</keyword>
<dbReference type="InterPro" id="IPR019261">
    <property type="entry name" value="PARG_cat_microbial"/>
</dbReference>
<dbReference type="NCBIfam" id="TIGR02452">
    <property type="entry name" value="TIGR02452 family protein"/>
    <property type="match status" value="1"/>
</dbReference>
<dbReference type="Gene3D" id="3.40.220.10">
    <property type="entry name" value="Leucine Aminopeptidase, subunit E, domain 1"/>
    <property type="match status" value="1"/>
</dbReference>
<dbReference type="EMBL" id="SNZH01000002">
    <property type="protein sequence ID" value="TDR47415.1"/>
    <property type="molecule type" value="Genomic_DNA"/>
</dbReference>
<dbReference type="Proteomes" id="UP000295293">
    <property type="component" value="Unassembled WGS sequence"/>
</dbReference>
<evidence type="ECO:0000313" key="2">
    <source>
        <dbReference type="EMBL" id="TDR47415.1"/>
    </source>
</evidence>
<dbReference type="AlphaFoldDB" id="A0A4R6Z6N8"/>
<gene>
    <name evidence="2" type="ORF">DFR29_10274</name>
</gene>
<organism evidence="2 3">
    <name type="scientific">Tahibacter aquaticus</name>
    <dbReference type="NCBI Taxonomy" id="520092"/>
    <lineage>
        <taxon>Bacteria</taxon>
        <taxon>Pseudomonadati</taxon>
        <taxon>Pseudomonadota</taxon>
        <taxon>Gammaproteobacteria</taxon>
        <taxon>Lysobacterales</taxon>
        <taxon>Rhodanobacteraceae</taxon>
        <taxon>Tahibacter</taxon>
    </lineage>
</organism>
<dbReference type="InterPro" id="IPR043472">
    <property type="entry name" value="Macro_dom-like"/>
</dbReference>
<feature type="domain" description="Microbial-type PARG catalytic" evidence="1">
    <location>
        <begin position="10"/>
        <end position="161"/>
    </location>
</feature>